<dbReference type="CDD" id="cd09917">
    <property type="entry name" value="F-box_SF"/>
    <property type="match status" value="1"/>
</dbReference>
<organism evidence="2 3">
    <name type="scientific">Trametes coccinea (strain BRFM310)</name>
    <name type="common">Pycnoporus coccineus</name>
    <dbReference type="NCBI Taxonomy" id="1353009"/>
    <lineage>
        <taxon>Eukaryota</taxon>
        <taxon>Fungi</taxon>
        <taxon>Dikarya</taxon>
        <taxon>Basidiomycota</taxon>
        <taxon>Agaricomycotina</taxon>
        <taxon>Agaricomycetes</taxon>
        <taxon>Polyporales</taxon>
        <taxon>Polyporaceae</taxon>
        <taxon>Trametes</taxon>
    </lineage>
</organism>
<dbReference type="SUPFAM" id="SSF52047">
    <property type="entry name" value="RNI-like"/>
    <property type="match status" value="1"/>
</dbReference>
<dbReference type="Pfam" id="PF00646">
    <property type="entry name" value="F-box"/>
    <property type="match status" value="1"/>
</dbReference>
<dbReference type="AlphaFoldDB" id="A0A1Y2IF78"/>
<dbReference type="OrthoDB" id="3005567at2759"/>
<dbReference type="EMBL" id="KZ084125">
    <property type="protein sequence ID" value="OSC99748.1"/>
    <property type="molecule type" value="Genomic_DNA"/>
</dbReference>
<dbReference type="Gene3D" id="3.80.10.10">
    <property type="entry name" value="Ribonuclease Inhibitor"/>
    <property type="match status" value="1"/>
</dbReference>
<accession>A0A1Y2IF78</accession>
<evidence type="ECO:0000313" key="2">
    <source>
        <dbReference type="EMBL" id="OSC99748.1"/>
    </source>
</evidence>
<feature type="domain" description="F-box" evidence="1">
    <location>
        <begin position="6"/>
        <end position="35"/>
    </location>
</feature>
<dbReference type="PANTHER" id="PTHR16134:SF119">
    <property type="entry name" value="AT02038P-RELATED"/>
    <property type="match status" value="1"/>
</dbReference>
<name>A0A1Y2IF78_TRAC3</name>
<reference evidence="2 3" key="1">
    <citation type="journal article" date="2015" name="Biotechnol. Biofuels">
        <title>Enhanced degradation of softwood versus hardwood by the white-rot fungus Pycnoporus coccineus.</title>
        <authorList>
            <person name="Couturier M."/>
            <person name="Navarro D."/>
            <person name="Chevret D."/>
            <person name="Henrissat B."/>
            <person name="Piumi F."/>
            <person name="Ruiz-Duenas F.J."/>
            <person name="Martinez A.T."/>
            <person name="Grigoriev I.V."/>
            <person name="Riley R."/>
            <person name="Lipzen A."/>
            <person name="Berrin J.G."/>
            <person name="Master E.R."/>
            <person name="Rosso M.N."/>
        </authorList>
    </citation>
    <scope>NUCLEOTIDE SEQUENCE [LARGE SCALE GENOMIC DNA]</scope>
    <source>
        <strain evidence="2 3">BRFM310</strain>
    </source>
</reference>
<evidence type="ECO:0000259" key="1">
    <source>
        <dbReference type="Pfam" id="PF00646"/>
    </source>
</evidence>
<dbReference type="STRING" id="1353009.A0A1Y2IF78"/>
<dbReference type="InterPro" id="IPR032675">
    <property type="entry name" value="LRR_dom_sf"/>
</dbReference>
<dbReference type="InterPro" id="IPR001810">
    <property type="entry name" value="F-box_dom"/>
</dbReference>
<dbReference type="Proteomes" id="UP000193067">
    <property type="component" value="Unassembled WGS sequence"/>
</dbReference>
<dbReference type="InterPro" id="IPR036047">
    <property type="entry name" value="F-box-like_dom_sf"/>
</dbReference>
<gene>
    <name evidence="2" type="ORF">PYCCODRAFT_1479706</name>
</gene>
<dbReference type="PANTHER" id="PTHR16134">
    <property type="entry name" value="F-BOX/TPR REPEAT PROTEIN POF3"/>
    <property type="match status" value="1"/>
</dbReference>
<proteinExistence type="predicted"/>
<sequence length="452" mass="50309">MVSADNLNFDCLELIFAYLAGNDLVSVSLVSRSFLAAAIPRLYRTLTFSLNQAKRYPHIMSPFAVVLGHSNLASHVRHIDIRAIPTVKLTPQPQFLSDCARTISLCQNLGSFTCTLDVMPAFLPSLRDVAGLEQIRFVGTLTTKQSELLLQISALRDITIDNSTWNVVDVLPKWARVLQSTLSSLTLYNMQHLSTDILETVLPSLPRLTRLHVVSCSKVDQAAILKLISHTPNLESLAFTTYDTSRPLPVQIAPLPRLRHLALDTQTAPTPAASAPAFWTTMLDLTRTWSCPLKSLTLRLSDKVALGDAFVRNLVDSHHATLVHLALLNCTLTRENVTRICRKCTELERVALSIPGKDSMSFAEALAYANRIHTVTDVGDVHSSHAPHPPLSRVEVRTIMTYQPRIERIIADGRIWTAIRRPGQDSDDFDIGLEKKKAFSPNHWFMPPTSVF</sequence>
<keyword evidence="3" id="KW-1185">Reference proteome</keyword>
<protein>
    <recommendedName>
        <fullName evidence="1">F-box domain-containing protein</fullName>
    </recommendedName>
</protein>
<evidence type="ECO:0000313" key="3">
    <source>
        <dbReference type="Proteomes" id="UP000193067"/>
    </source>
</evidence>
<dbReference type="SUPFAM" id="SSF81383">
    <property type="entry name" value="F-box domain"/>
    <property type="match status" value="1"/>
</dbReference>